<dbReference type="EMBL" id="VRLW01000001">
    <property type="protein sequence ID" value="KAA1257546.1"/>
    <property type="molecule type" value="Genomic_DNA"/>
</dbReference>
<comment type="caution">
    <text evidence="2">The sequence shown here is derived from an EMBL/GenBank/DDBJ whole genome shotgun (WGS) entry which is preliminary data.</text>
</comment>
<feature type="transmembrane region" description="Helical" evidence="1">
    <location>
        <begin position="20"/>
        <end position="40"/>
    </location>
</feature>
<keyword evidence="1" id="KW-1133">Transmembrane helix</keyword>
<proteinExistence type="predicted"/>
<dbReference type="AlphaFoldDB" id="A0A5B1CAH8"/>
<keyword evidence="1" id="KW-0472">Membrane</keyword>
<protein>
    <submittedName>
        <fullName evidence="2">Uncharacterized protein</fullName>
    </submittedName>
</protein>
<keyword evidence="1" id="KW-0812">Transmembrane</keyword>
<organism evidence="2 3">
    <name type="scientific">Rubripirellula obstinata</name>
    <dbReference type="NCBI Taxonomy" id="406547"/>
    <lineage>
        <taxon>Bacteria</taxon>
        <taxon>Pseudomonadati</taxon>
        <taxon>Planctomycetota</taxon>
        <taxon>Planctomycetia</taxon>
        <taxon>Pirellulales</taxon>
        <taxon>Pirellulaceae</taxon>
        <taxon>Rubripirellula</taxon>
    </lineage>
</organism>
<evidence type="ECO:0000313" key="3">
    <source>
        <dbReference type="Proteomes" id="UP000322699"/>
    </source>
</evidence>
<evidence type="ECO:0000256" key="1">
    <source>
        <dbReference type="SAM" id="Phobius"/>
    </source>
</evidence>
<gene>
    <name evidence="2" type="ORF">LF1_00330</name>
</gene>
<evidence type="ECO:0000313" key="2">
    <source>
        <dbReference type="EMBL" id="KAA1257546.1"/>
    </source>
</evidence>
<sequence length="148" mass="16591">MAVTHVDEVLAVGRHRNGVLRITIACTGVAAAYFSLCLHVKSRHLGDAYRYPTEMNQPFAPPDEIDGARVLRWAWSGNEPFGQVPGADSPDIFGLAIATYNDAQFYRFSCDRNWDCIQDGLYDSIDEAISQLPDQYRHVDAVWVSMSH</sequence>
<accession>A0A5B1CAH8</accession>
<keyword evidence="3" id="KW-1185">Reference proteome</keyword>
<name>A0A5B1CAH8_9BACT</name>
<dbReference type="Proteomes" id="UP000322699">
    <property type="component" value="Unassembled WGS sequence"/>
</dbReference>
<reference evidence="2 3" key="1">
    <citation type="submission" date="2019-08" db="EMBL/GenBank/DDBJ databases">
        <title>Deep-cultivation of Planctomycetes and their phenomic and genomic characterization uncovers novel biology.</title>
        <authorList>
            <person name="Wiegand S."/>
            <person name="Jogler M."/>
            <person name="Boedeker C."/>
            <person name="Pinto D."/>
            <person name="Vollmers J."/>
            <person name="Rivas-Marin E."/>
            <person name="Kohn T."/>
            <person name="Peeters S.H."/>
            <person name="Heuer A."/>
            <person name="Rast P."/>
            <person name="Oberbeckmann S."/>
            <person name="Bunk B."/>
            <person name="Jeske O."/>
            <person name="Meyerdierks A."/>
            <person name="Storesund J.E."/>
            <person name="Kallscheuer N."/>
            <person name="Luecker S."/>
            <person name="Lage O.M."/>
            <person name="Pohl T."/>
            <person name="Merkel B.J."/>
            <person name="Hornburger P."/>
            <person name="Mueller R.-W."/>
            <person name="Bruemmer F."/>
            <person name="Labrenz M."/>
            <person name="Spormann A.M."/>
            <person name="Op Den Camp H."/>
            <person name="Overmann J."/>
            <person name="Amann R."/>
            <person name="Jetten M.S.M."/>
            <person name="Mascher T."/>
            <person name="Medema M.H."/>
            <person name="Devos D.P."/>
            <person name="Kaster A.-K."/>
            <person name="Ovreas L."/>
            <person name="Rohde M."/>
            <person name="Galperin M.Y."/>
            <person name="Jogler C."/>
        </authorList>
    </citation>
    <scope>NUCLEOTIDE SEQUENCE [LARGE SCALE GENOMIC DNA]</scope>
    <source>
        <strain evidence="2 3">LF1</strain>
    </source>
</reference>